<comment type="caution">
    <text evidence="1">The sequence shown here is derived from an EMBL/GenBank/DDBJ whole genome shotgun (WGS) entry which is preliminary data.</text>
</comment>
<sequence length="863" mass="98159">MTIVPKSNPNEYWMVDDLWFAIQASIVKDNLVESEQRILRIWEYYSSKLEQNKAQLKSFNEWLSTHVSREGMRKAANIINPSLSLPSSITPVPTGSLLVEWIPQDDTESSASSPDREEEEPPCTVLLCRMLGTVPVTTAIPAKNSRSNPPPSFPMWTFDNILLQSGCHDDMTHVKHSIALSALLFVASYTKDSQLLQTAFPDDESPRYPPIRLADSFIARAKAGEARSGLTAPVNALKRCGNGVPAQLLRDVIWSLLDTLKANPDSSMYSHILFSSLELIKLMLCSDKPQLTVDILLRLWMEFPNDSSLHRKISLANVGRRLRPEQAEEMMMALAKAVCDAIESQEKQAAGEQGKPYVKVTTAKMLAKAVGETDCISQSSRMHILQRMLDVSRHIDIRRGILDSILVLFSESNSRELYDLFSSVALSIAGPSEEKVTTEEEWIAAETQDGPLPIIPDTSHQRPLIELFVSTASYMIPHEMRSHYAENVLLPLLEESCRQNTRWLAIVCAKLGLSMPKLGITEQEVGPFAPDLVQDIFSKWRDHLPVTYLEDYHRPWAMAYLRFKSFDKIAKKLAKTKDKHLNCSDVTLYWNLFYQDLQTRPNLYSLDSPLTYALAKPEAGISADAMVNDILCRIELISKTPIRRDFTSKKWILRPNYSIQILRDLRKSRVMGSKDSFYRPTVYYRITDIMTRTIELFNATRNGDWPTKLAKNFPMTLPSLFEYEVLILPSPIYNPVDSETNSCIKIFAKSVISLIHKYATDPESVLLLQLEVLESIFHEIDLASKMECALYLGRIKHEQLGPVEACVRVKLARKILEMDAMTHQTKRKSDASCEEMVEEWKASGFDLVRQIGWGYEQSWSWRH</sequence>
<protein>
    <submittedName>
        <fullName evidence="1">Uncharacterized protein</fullName>
    </submittedName>
</protein>
<dbReference type="EMBL" id="JAQJAN010000003">
    <property type="protein sequence ID" value="KAJ5734457.1"/>
    <property type="molecule type" value="Genomic_DNA"/>
</dbReference>
<evidence type="ECO:0000313" key="1">
    <source>
        <dbReference type="EMBL" id="KAJ5734457.1"/>
    </source>
</evidence>
<accession>A0AAD6MZJ3</accession>
<reference evidence="1" key="2">
    <citation type="submission" date="2023-01" db="EMBL/GenBank/DDBJ databases">
        <authorList>
            <person name="Petersen C."/>
        </authorList>
    </citation>
    <scope>NUCLEOTIDE SEQUENCE</scope>
    <source>
        <strain evidence="1">IBT 17514</strain>
    </source>
</reference>
<name>A0AAD6MZJ3_9EURO</name>
<evidence type="ECO:0000313" key="2">
    <source>
        <dbReference type="Proteomes" id="UP001215712"/>
    </source>
</evidence>
<gene>
    <name evidence="1" type="ORF">N7493_003243</name>
</gene>
<keyword evidence="2" id="KW-1185">Reference proteome</keyword>
<dbReference type="Proteomes" id="UP001215712">
    <property type="component" value="Unassembled WGS sequence"/>
</dbReference>
<organism evidence="1 2">
    <name type="scientific">Penicillium malachiteum</name>
    <dbReference type="NCBI Taxonomy" id="1324776"/>
    <lineage>
        <taxon>Eukaryota</taxon>
        <taxon>Fungi</taxon>
        <taxon>Dikarya</taxon>
        <taxon>Ascomycota</taxon>
        <taxon>Pezizomycotina</taxon>
        <taxon>Eurotiomycetes</taxon>
        <taxon>Eurotiomycetidae</taxon>
        <taxon>Eurotiales</taxon>
        <taxon>Aspergillaceae</taxon>
        <taxon>Penicillium</taxon>
    </lineage>
</organism>
<reference evidence="1" key="1">
    <citation type="journal article" date="2023" name="IMA Fungus">
        <title>Comparative genomic study of the Penicillium genus elucidates a diverse pangenome and 15 lateral gene transfer events.</title>
        <authorList>
            <person name="Petersen C."/>
            <person name="Sorensen T."/>
            <person name="Nielsen M.R."/>
            <person name="Sondergaard T.E."/>
            <person name="Sorensen J.L."/>
            <person name="Fitzpatrick D.A."/>
            <person name="Frisvad J.C."/>
            <person name="Nielsen K.L."/>
        </authorList>
    </citation>
    <scope>NUCLEOTIDE SEQUENCE</scope>
    <source>
        <strain evidence="1">IBT 17514</strain>
    </source>
</reference>
<dbReference type="AlphaFoldDB" id="A0AAD6MZJ3"/>
<proteinExistence type="predicted"/>